<dbReference type="Pfam" id="PF00067">
    <property type="entry name" value="p450"/>
    <property type="match status" value="1"/>
</dbReference>
<organism evidence="10 11">
    <name type="scientific">Phanerochaete sordida</name>
    <dbReference type="NCBI Taxonomy" id="48140"/>
    <lineage>
        <taxon>Eukaryota</taxon>
        <taxon>Fungi</taxon>
        <taxon>Dikarya</taxon>
        <taxon>Basidiomycota</taxon>
        <taxon>Agaricomycotina</taxon>
        <taxon>Agaricomycetes</taxon>
        <taxon>Polyporales</taxon>
        <taxon>Phanerochaetaceae</taxon>
        <taxon>Phanerochaete</taxon>
    </lineage>
</organism>
<evidence type="ECO:0000256" key="6">
    <source>
        <dbReference type="ARBA" id="ARBA00023004"/>
    </source>
</evidence>
<dbReference type="GO" id="GO:0005506">
    <property type="term" value="F:iron ion binding"/>
    <property type="evidence" value="ECO:0007669"/>
    <property type="project" value="InterPro"/>
</dbReference>
<evidence type="ECO:0000256" key="7">
    <source>
        <dbReference type="ARBA" id="ARBA00023033"/>
    </source>
</evidence>
<keyword evidence="9" id="KW-0812">Transmembrane</keyword>
<evidence type="ECO:0000256" key="1">
    <source>
        <dbReference type="ARBA" id="ARBA00001971"/>
    </source>
</evidence>
<dbReference type="PRINTS" id="PR00385">
    <property type="entry name" value="P450"/>
</dbReference>
<dbReference type="Proteomes" id="UP000703269">
    <property type="component" value="Unassembled WGS sequence"/>
</dbReference>
<dbReference type="AlphaFoldDB" id="A0A9P3G3W4"/>
<reference evidence="10 11" key="1">
    <citation type="submission" date="2021-08" db="EMBL/GenBank/DDBJ databases">
        <title>Draft Genome Sequence of Phanerochaete sordida strain YK-624.</title>
        <authorList>
            <person name="Mori T."/>
            <person name="Dohra H."/>
            <person name="Suzuki T."/>
            <person name="Kawagishi H."/>
            <person name="Hirai H."/>
        </authorList>
    </citation>
    <scope>NUCLEOTIDE SEQUENCE [LARGE SCALE GENOMIC DNA]</scope>
    <source>
        <strain evidence="10 11">YK-624</strain>
    </source>
</reference>
<dbReference type="PANTHER" id="PTHR24305">
    <property type="entry name" value="CYTOCHROME P450"/>
    <property type="match status" value="1"/>
</dbReference>
<dbReference type="InterPro" id="IPR001128">
    <property type="entry name" value="Cyt_P450"/>
</dbReference>
<comment type="pathway">
    <text evidence="2">Secondary metabolite biosynthesis.</text>
</comment>
<evidence type="ECO:0000313" key="11">
    <source>
        <dbReference type="Proteomes" id="UP000703269"/>
    </source>
</evidence>
<sequence>MSALSLTPTDSVLAVVAGALATHLVFNRFEPTELPVVAALLLGTPSVFSPLLVGHHGILKGTFLTFSVFLATLAASVALYRISPFHPLARYPGPLLAKISRWYWAYIAVQGHQHTEFQHLHEIHGDVVRIGPNELSFRDVSLIQPMMGAQGLPKGPMWDGRTFKPPVLPLVGLRDVQEHARRRRPWTRAFSSAALKEYEPVVARRGAQLVEILAEQKETDFVHWIHLFTFDIMSDALFGGNPGAEMMRTQDGEGVMESMKTGFEAAQVYENIPWLGYWMRHFPQLAQATKRYRTMCFQRGMQRYHAGSKQKDLFYYLSNEDGAEAHTPDKSTVLADSALAIIAGSDTTASVFSTLLFLLLRHPRALARLRAELDAACPPEADALDPQHTARVPYLDAVINETLRLYPVVPSGSQRAPERGSGGAVLGEHFIPEGTSVRVHFWSVHRDARNFARPDAFVPERWLASTPTNPTTPAPGKDLGLDTGLGKDFVHDARAFVPFSAGPWNCVGRGLALLELRCVTAHLLQRLDIRFKEGWDPAAWEGALEDRFVVKTGRLPVVVVRRG</sequence>
<comment type="similarity">
    <text evidence="3">Belongs to the cytochrome P450 family.</text>
</comment>
<evidence type="ECO:0000256" key="8">
    <source>
        <dbReference type="PIRSR" id="PIRSR602403-1"/>
    </source>
</evidence>
<dbReference type="SUPFAM" id="SSF48264">
    <property type="entry name" value="Cytochrome P450"/>
    <property type="match status" value="1"/>
</dbReference>
<evidence type="ECO:0000256" key="3">
    <source>
        <dbReference type="ARBA" id="ARBA00010617"/>
    </source>
</evidence>
<comment type="cofactor">
    <cofactor evidence="1 8">
        <name>heme</name>
        <dbReference type="ChEBI" id="CHEBI:30413"/>
    </cofactor>
</comment>
<feature type="transmembrane region" description="Helical" evidence="9">
    <location>
        <begin position="35"/>
        <end position="54"/>
    </location>
</feature>
<name>A0A9P3G3W4_9APHY</name>
<evidence type="ECO:0000313" key="10">
    <source>
        <dbReference type="EMBL" id="GJE87389.1"/>
    </source>
</evidence>
<feature type="transmembrane region" description="Helical" evidence="9">
    <location>
        <begin position="61"/>
        <end position="80"/>
    </location>
</feature>
<dbReference type="InterPro" id="IPR036396">
    <property type="entry name" value="Cyt_P450_sf"/>
</dbReference>
<keyword evidence="6 8" id="KW-0408">Iron</keyword>
<evidence type="ECO:0000256" key="4">
    <source>
        <dbReference type="ARBA" id="ARBA00022723"/>
    </source>
</evidence>
<dbReference type="InterPro" id="IPR002403">
    <property type="entry name" value="Cyt_P450_E_grp-IV"/>
</dbReference>
<comment type="caution">
    <text evidence="10">The sequence shown here is derived from an EMBL/GenBank/DDBJ whole genome shotgun (WGS) entry which is preliminary data.</text>
</comment>
<dbReference type="Gene3D" id="1.10.630.10">
    <property type="entry name" value="Cytochrome P450"/>
    <property type="match status" value="1"/>
</dbReference>
<keyword evidence="9" id="KW-1133">Transmembrane helix</keyword>
<evidence type="ECO:0000256" key="5">
    <source>
        <dbReference type="ARBA" id="ARBA00023002"/>
    </source>
</evidence>
<dbReference type="GO" id="GO:0004497">
    <property type="term" value="F:monooxygenase activity"/>
    <property type="evidence" value="ECO:0007669"/>
    <property type="project" value="UniProtKB-KW"/>
</dbReference>
<dbReference type="CDD" id="cd11061">
    <property type="entry name" value="CYP67-like"/>
    <property type="match status" value="1"/>
</dbReference>
<evidence type="ECO:0000256" key="2">
    <source>
        <dbReference type="ARBA" id="ARBA00005179"/>
    </source>
</evidence>
<dbReference type="PRINTS" id="PR00465">
    <property type="entry name" value="EP450IV"/>
</dbReference>
<gene>
    <name evidence="10" type="ORF">PsYK624_034720</name>
</gene>
<feature type="binding site" description="axial binding residue" evidence="8">
    <location>
        <position position="506"/>
    </location>
    <ligand>
        <name>heme</name>
        <dbReference type="ChEBI" id="CHEBI:30413"/>
    </ligand>
    <ligandPart>
        <name>Fe</name>
        <dbReference type="ChEBI" id="CHEBI:18248"/>
    </ligandPart>
</feature>
<keyword evidence="5" id="KW-0560">Oxidoreductase</keyword>
<protein>
    <submittedName>
        <fullName evidence="10">Cytochrome P450</fullName>
    </submittedName>
</protein>
<proteinExistence type="inferred from homology"/>
<dbReference type="GO" id="GO:0020037">
    <property type="term" value="F:heme binding"/>
    <property type="evidence" value="ECO:0007669"/>
    <property type="project" value="InterPro"/>
</dbReference>
<dbReference type="InterPro" id="IPR050121">
    <property type="entry name" value="Cytochrome_P450_monoxygenase"/>
</dbReference>
<keyword evidence="4 8" id="KW-0479">Metal-binding</keyword>
<dbReference type="GO" id="GO:0016705">
    <property type="term" value="F:oxidoreductase activity, acting on paired donors, with incorporation or reduction of molecular oxygen"/>
    <property type="evidence" value="ECO:0007669"/>
    <property type="project" value="InterPro"/>
</dbReference>
<dbReference type="OrthoDB" id="6692864at2759"/>
<keyword evidence="7" id="KW-0503">Monooxygenase</keyword>
<keyword evidence="11" id="KW-1185">Reference proteome</keyword>
<dbReference type="EMBL" id="BPQB01000006">
    <property type="protein sequence ID" value="GJE87389.1"/>
    <property type="molecule type" value="Genomic_DNA"/>
</dbReference>
<evidence type="ECO:0000256" key="9">
    <source>
        <dbReference type="SAM" id="Phobius"/>
    </source>
</evidence>
<keyword evidence="8" id="KW-0349">Heme</keyword>
<dbReference type="PANTHER" id="PTHR24305:SF187">
    <property type="entry name" value="P450, PUTATIVE (EUROFUNG)-RELATED"/>
    <property type="match status" value="1"/>
</dbReference>
<accession>A0A9P3G3W4</accession>
<keyword evidence="9" id="KW-0472">Membrane</keyword>